<evidence type="ECO:0000256" key="3">
    <source>
        <dbReference type="ARBA" id="ARBA00023163"/>
    </source>
</evidence>
<keyword evidence="2" id="KW-0238">DNA-binding</keyword>
<evidence type="ECO:0000313" key="9">
    <source>
        <dbReference type="Proteomes" id="UP000433532"/>
    </source>
</evidence>
<reference evidence="7" key="4">
    <citation type="submission" date="2023-06" db="EMBL/GenBank/DDBJ databases">
        <authorList>
            <consortium name="Clinical and Environmental Microbiology Branch: Whole genome sequencing antimicrobial resistance pathogens in the healthcare setting"/>
        </authorList>
    </citation>
    <scope>NUCLEOTIDE SEQUENCE</scope>
    <source>
        <strain evidence="7">2021CK-01020</strain>
    </source>
</reference>
<dbReference type="InterPro" id="IPR050204">
    <property type="entry name" value="AraC_XylS_family_regulators"/>
</dbReference>
<dbReference type="SMART" id="SM00342">
    <property type="entry name" value="HTH_ARAC"/>
    <property type="match status" value="1"/>
</dbReference>
<dbReference type="GO" id="GO:0003700">
    <property type="term" value="F:DNA-binding transcription factor activity"/>
    <property type="evidence" value="ECO:0007669"/>
    <property type="project" value="InterPro"/>
</dbReference>
<dbReference type="Proteomes" id="UP001297540">
    <property type="component" value="Chromosome"/>
</dbReference>
<dbReference type="Gene3D" id="1.10.10.60">
    <property type="entry name" value="Homeodomain-like"/>
    <property type="match status" value="1"/>
</dbReference>
<dbReference type="RefSeq" id="WP_003085387.1">
    <property type="nucleotide sequence ID" value="NZ_AP014622.1"/>
</dbReference>
<keyword evidence="3" id="KW-0804">Transcription</keyword>
<dbReference type="Proteomes" id="UP000284767">
    <property type="component" value="Unassembled WGS sequence"/>
</dbReference>
<evidence type="ECO:0000256" key="2">
    <source>
        <dbReference type="ARBA" id="ARBA00023125"/>
    </source>
</evidence>
<feature type="domain" description="HTH araC/xylS-type" evidence="4">
    <location>
        <begin position="119"/>
        <end position="208"/>
    </location>
</feature>
<reference evidence="7" key="5">
    <citation type="submission" date="2023-10" db="EMBL/GenBank/DDBJ databases">
        <title>Pathogen: clinical or host-associated sample.</title>
        <authorList>
            <person name="Hergert J."/>
            <person name="Casey R."/>
            <person name="Wagner J."/>
            <person name="Young E.L."/>
            <person name="Oakeson K.F."/>
        </authorList>
    </citation>
    <scope>NUCLEOTIDE SEQUENCE</scope>
    <source>
        <strain evidence="7">2021CK-01020</strain>
    </source>
</reference>
<protein>
    <submittedName>
        <fullName evidence="6">AraC family transcriptional regulator</fullName>
    </submittedName>
    <submittedName>
        <fullName evidence="5">Helix-turn-helix domain-containing protein</fullName>
    </submittedName>
</protein>
<dbReference type="PANTHER" id="PTHR46796">
    <property type="entry name" value="HTH-TYPE TRANSCRIPTIONAL ACTIVATOR RHAS-RELATED"/>
    <property type="match status" value="1"/>
</dbReference>
<organism evidence="5 9">
    <name type="scientific">Pseudomonas aeruginosa</name>
    <dbReference type="NCBI Taxonomy" id="287"/>
    <lineage>
        <taxon>Bacteria</taxon>
        <taxon>Pseudomonadati</taxon>
        <taxon>Pseudomonadota</taxon>
        <taxon>Gammaproteobacteria</taxon>
        <taxon>Pseudomonadales</taxon>
        <taxon>Pseudomonadaceae</taxon>
        <taxon>Pseudomonas</taxon>
    </lineage>
</organism>
<dbReference type="KEGG" id="paeb:NCGM1900_2067"/>
<dbReference type="GO" id="GO:0043565">
    <property type="term" value="F:sequence-specific DNA binding"/>
    <property type="evidence" value="ECO:0007669"/>
    <property type="project" value="InterPro"/>
</dbReference>
<dbReference type="EMBL" id="CP136986">
    <property type="protein sequence ID" value="WOS76531.1"/>
    <property type="molecule type" value="Genomic_DNA"/>
</dbReference>
<evidence type="ECO:0000256" key="1">
    <source>
        <dbReference type="ARBA" id="ARBA00023015"/>
    </source>
</evidence>
<keyword evidence="1" id="KW-0805">Transcription regulation</keyword>
<reference evidence="5 9" key="3">
    <citation type="submission" date="2019-11" db="EMBL/GenBank/DDBJ databases">
        <title>Genomes of ocular Pseudomonas aeruginosa isolates.</title>
        <authorList>
            <person name="Khan M."/>
            <person name="Rice S.A."/>
            <person name="Willcox M.D.P."/>
            <person name="Stapleton F."/>
        </authorList>
    </citation>
    <scope>NUCLEOTIDE SEQUENCE [LARGE SCALE GENOMIC DNA]</scope>
    <source>
        <strain evidence="5 9">PA221</strain>
    </source>
</reference>
<accession>A0A072ZLV0</accession>
<dbReference type="InterPro" id="IPR018060">
    <property type="entry name" value="HTH_AraC"/>
</dbReference>
<dbReference type="EMBL" id="NSNE01000006">
    <property type="protein sequence ID" value="RPM16874.1"/>
    <property type="molecule type" value="Genomic_DNA"/>
</dbReference>
<evidence type="ECO:0000313" key="5">
    <source>
        <dbReference type="EMBL" id="MUI38001.1"/>
    </source>
</evidence>
<proteinExistence type="predicted"/>
<evidence type="ECO:0000259" key="4">
    <source>
        <dbReference type="PROSITE" id="PS01124"/>
    </source>
</evidence>
<evidence type="ECO:0000313" key="6">
    <source>
        <dbReference type="EMBL" id="RPM16874.1"/>
    </source>
</evidence>
<reference evidence="6 8" key="2">
    <citation type="submission" date="2019-01" db="EMBL/GenBank/DDBJ databases">
        <title>The Pseudomonas aeruginosa pan-genome provides new insights on its population structure, horizontal gene transfer and pathogenicity.</title>
        <authorList>
            <person name="Freschi L."/>
            <person name="Vincent A.T."/>
            <person name="Jeukens J."/>
            <person name="Emond-Rheault J.-G."/>
            <person name="Kukavica-Ibrulj I."/>
            <person name="Dupont M.-J."/>
            <person name="Charette S.J."/>
            <person name="Boyle B."/>
            <person name="Levesque R.C."/>
        </authorList>
    </citation>
    <scope>NUCLEOTIDE SEQUENCE [LARGE SCALE GENOMIC DNA]</scope>
    <source>
        <strain evidence="6 8">PA-W36</strain>
    </source>
</reference>
<evidence type="ECO:0000313" key="8">
    <source>
        <dbReference type="Proteomes" id="UP000284767"/>
    </source>
</evidence>
<reference evidence="6 8" key="1">
    <citation type="submission" date="2017-08" db="EMBL/GenBank/DDBJ databases">
        <authorList>
            <person name="Feschi L."/>
            <person name="Jeukens J."/>
            <person name="Emond-Rheault J.-G."/>
            <person name="Kukavica-Ibrulj I."/>
            <person name="Boyle B."/>
            <person name="Levesque R.C."/>
        </authorList>
    </citation>
    <scope>NUCLEOTIDE SEQUENCE [LARGE SCALE GENOMIC DNA]</scope>
    <source>
        <strain evidence="6 8">PA-W36</strain>
    </source>
</reference>
<evidence type="ECO:0000313" key="7">
    <source>
        <dbReference type="EMBL" id="WOS76531.1"/>
    </source>
</evidence>
<dbReference type="PROSITE" id="PS01124">
    <property type="entry name" value="HTH_ARAC_FAMILY_2"/>
    <property type="match status" value="1"/>
</dbReference>
<sequence length="221" mass="24595">MTERHWQGEVWLARDHALFAGVNGDTREHAHYAHQLLLAETPLRVRVAGQVLEARRLLVPSLQAHRVDASQPLLALYAEPLAFDSDDLRQLLEDAPGEPEALLGRLARLPRRRLDRRVEKALAALDEQLAARVEAERLARSASLSLSQLERLFAVQVGLSVRRLVLWRRLYLAFALALQGRSLTEAAHHAGFADAAHLSRSVRSLLGIRAGLSLPHLRLAG</sequence>
<dbReference type="Pfam" id="PF12833">
    <property type="entry name" value="HTH_18"/>
    <property type="match status" value="1"/>
</dbReference>
<gene>
    <name evidence="5" type="ORF">GNQ48_23640</name>
    <name evidence="6" type="ORF">IPC1295_11915</name>
    <name evidence="7" type="ORF">L4V69_29165</name>
</gene>
<name>A0A072ZLV0_PSEAI</name>
<dbReference type="AlphaFoldDB" id="A0A072ZLV0"/>
<dbReference type="EMBL" id="WOAD01000024">
    <property type="protein sequence ID" value="MUI38001.1"/>
    <property type="molecule type" value="Genomic_DNA"/>
</dbReference>
<dbReference type="Proteomes" id="UP000433532">
    <property type="component" value="Unassembled WGS sequence"/>
</dbReference>